<keyword evidence="2" id="KW-1185">Reference proteome</keyword>
<evidence type="ECO:0000313" key="1">
    <source>
        <dbReference type="EMBL" id="VUZ40456.1"/>
    </source>
</evidence>
<protein>
    <submittedName>
        <fullName evidence="1">Uncharacterized protein</fullName>
    </submittedName>
</protein>
<organism evidence="1 2">
    <name type="scientific">Hymenolepis diminuta</name>
    <name type="common">Rat tapeworm</name>
    <dbReference type="NCBI Taxonomy" id="6216"/>
    <lineage>
        <taxon>Eukaryota</taxon>
        <taxon>Metazoa</taxon>
        <taxon>Spiralia</taxon>
        <taxon>Lophotrochozoa</taxon>
        <taxon>Platyhelminthes</taxon>
        <taxon>Cestoda</taxon>
        <taxon>Eucestoda</taxon>
        <taxon>Cyclophyllidea</taxon>
        <taxon>Hymenolepididae</taxon>
        <taxon>Hymenolepis</taxon>
    </lineage>
</organism>
<dbReference type="EMBL" id="CABIJS010000033">
    <property type="protein sequence ID" value="VUZ40456.1"/>
    <property type="molecule type" value="Genomic_DNA"/>
</dbReference>
<sequence length="102" mass="12064">MGMADSERRMKLIRCDFRSDDSVDNFVENAKMDIQKQFPKASISQNDSTLIVDVETKVHFWKDSDDSGHFHFQYPIEEVDNYNKVIFRIGSRYRCPMYSLLD</sequence>
<accession>A0A564XZZ6</accession>
<dbReference type="AlphaFoldDB" id="A0A564XZZ6"/>
<evidence type="ECO:0000313" key="2">
    <source>
        <dbReference type="Proteomes" id="UP000321570"/>
    </source>
</evidence>
<name>A0A564XZZ6_HYMDI</name>
<proteinExistence type="predicted"/>
<dbReference type="Proteomes" id="UP000321570">
    <property type="component" value="Unassembled WGS sequence"/>
</dbReference>
<reference evidence="1 2" key="1">
    <citation type="submission" date="2019-07" db="EMBL/GenBank/DDBJ databases">
        <authorList>
            <person name="Jastrzebski P J."/>
            <person name="Paukszto L."/>
            <person name="Jastrzebski P J."/>
        </authorList>
    </citation>
    <scope>NUCLEOTIDE SEQUENCE [LARGE SCALE GENOMIC DNA]</scope>
    <source>
        <strain evidence="1 2">WMS-il1</strain>
    </source>
</reference>
<gene>
    <name evidence="1" type="ORF">WMSIL1_LOCUS1450</name>
</gene>